<dbReference type="OrthoDB" id="420264at2759"/>
<feature type="active site" description="Proton acceptor" evidence="7">
    <location>
        <position position="353"/>
    </location>
</feature>
<evidence type="ECO:0000259" key="9">
    <source>
        <dbReference type="PROSITE" id="PS50305"/>
    </source>
</evidence>
<evidence type="ECO:0000256" key="5">
    <source>
        <dbReference type="ARBA" id="ARBA00022833"/>
    </source>
</evidence>
<evidence type="ECO:0000256" key="1">
    <source>
        <dbReference type="ARBA" id="ARBA00001947"/>
    </source>
</evidence>
<dbReference type="EMBL" id="JABAYA010000023">
    <property type="protein sequence ID" value="KAF7729673.1"/>
    <property type="molecule type" value="Genomic_DNA"/>
</dbReference>
<dbReference type="PANTHER" id="PTHR11085">
    <property type="entry name" value="NAD-DEPENDENT PROTEIN DEACYLASE SIRTUIN-5, MITOCHONDRIAL-RELATED"/>
    <property type="match status" value="1"/>
</dbReference>
<dbReference type="Gene3D" id="3.40.50.1220">
    <property type="entry name" value="TPP-binding domain"/>
    <property type="match status" value="1"/>
</dbReference>
<comment type="cofactor">
    <cofactor evidence="1">
        <name>Zn(2+)</name>
        <dbReference type="ChEBI" id="CHEBI:29105"/>
    </cofactor>
</comment>
<evidence type="ECO:0000256" key="8">
    <source>
        <dbReference type="SAM" id="MobiDB-lite"/>
    </source>
</evidence>
<evidence type="ECO:0000256" key="6">
    <source>
        <dbReference type="ARBA" id="ARBA00023027"/>
    </source>
</evidence>
<sequence>MSASEEFRGIFSEEAIPLKRRPSDNVLETGDSAQLPSNHKSNDDDEDRSPKRLKVDLGESHHATTDTTSVQVKQPVDDADASALGSGTIHDQNFEEDYNEESDQDWAGGTESDSEGSSPDHELFGNAFGAEDDVADIDVDGYDEDSICQPSWTSFTEEEMERIQEEAREMGLIKFIEKYVIHEKTPVAKLLEAFNVVMHPRAALLATDLDLVPILRSVVNRHLRKRRRLELVKTLEDVVDLMAKANNVMIVTGAGVSVSCGIPDFRSETGIYSRLHEYALSDPQQMFDIEYFREAPEIFYSFAKELYPSNYEPSPSHLFVKLVEDSGKLLRNYTQNIDTLEHKANIKRVVNCHGSFATASCVTCGYKVDGKEIEPYIFQQAIPPCPRCAENKKPSADLSDDENEGTTPRGTSIMKPDITFFGERLPAEFDQLLAVDTDQVDLLIVMGSSLKVSPVSEIMSQIPHNVPQILINRTPITHMTFDMQLLGDCDVIVPELCRMLGWELKHHKLPGGSCISEESIKLSREGTGDLVEIIDAETKEVKYKEQKIWKYWRDGLYTFPGAVVSQSYLEGSEDHIKDDSDDEEVQQKKSCATDALEPNATDAPQTTAEEPVV</sequence>
<dbReference type="Gene3D" id="3.30.1600.10">
    <property type="entry name" value="SIR2/SIRT2 'Small Domain"/>
    <property type="match status" value="1"/>
</dbReference>
<dbReference type="GO" id="GO:0070403">
    <property type="term" value="F:NAD+ binding"/>
    <property type="evidence" value="ECO:0007669"/>
    <property type="project" value="InterPro"/>
</dbReference>
<comment type="similarity">
    <text evidence="2">Belongs to the sirtuin family. Class I subfamily.</text>
</comment>
<dbReference type="GO" id="GO:0046872">
    <property type="term" value="F:metal ion binding"/>
    <property type="evidence" value="ECO:0007669"/>
    <property type="project" value="UniProtKB-KW"/>
</dbReference>
<feature type="binding site" evidence="7">
    <location>
        <position position="364"/>
    </location>
    <ligand>
        <name>Zn(2+)</name>
        <dbReference type="ChEBI" id="CHEBI:29105"/>
    </ligand>
</feature>
<keyword evidence="6" id="KW-0520">NAD</keyword>
<protein>
    <submittedName>
        <fullName evidence="10">NAD-dependent histone deacetylase sir2</fullName>
    </submittedName>
</protein>
<gene>
    <name evidence="10" type="primary">SIR2</name>
    <name evidence="10" type="ORF">EC973_004046</name>
</gene>
<feature type="binding site" evidence="7">
    <location>
        <position position="385"/>
    </location>
    <ligand>
        <name>Zn(2+)</name>
        <dbReference type="ChEBI" id="CHEBI:29105"/>
    </ligand>
</feature>
<feature type="region of interest" description="Disordered" evidence="8">
    <location>
        <begin position="391"/>
        <end position="413"/>
    </location>
</feature>
<feature type="binding site" evidence="7">
    <location>
        <position position="388"/>
    </location>
    <ligand>
        <name>Zn(2+)</name>
        <dbReference type="ChEBI" id="CHEBI:29105"/>
    </ligand>
</feature>
<organism evidence="10 11">
    <name type="scientific">Apophysomyces ossiformis</name>
    <dbReference type="NCBI Taxonomy" id="679940"/>
    <lineage>
        <taxon>Eukaryota</taxon>
        <taxon>Fungi</taxon>
        <taxon>Fungi incertae sedis</taxon>
        <taxon>Mucoromycota</taxon>
        <taxon>Mucoromycotina</taxon>
        <taxon>Mucoromycetes</taxon>
        <taxon>Mucorales</taxon>
        <taxon>Mucorineae</taxon>
        <taxon>Mucoraceae</taxon>
        <taxon>Apophysomyces</taxon>
    </lineage>
</organism>
<feature type="compositionally biased region" description="Polar residues" evidence="8">
    <location>
        <begin position="602"/>
        <end position="613"/>
    </location>
</feature>
<dbReference type="InterPro" id="IPR026591">
    <property type="entry name" value="Sirtuin_cat_small_dom_sf"/>
</dbReference>
<dbReference type="InterPro" id="IPR003000">
    <property type="entry name" value="Sirtuin"/>
</dbReference>
<accession>A0A8H7ES28</accession>
<feature type="compositionally biased region" description="Basic and acidic residues" evidence="8">
    <location>
        <begin position="48"/>
        <end position="64"/>
    </location>
</feature>
<keyword evidence="4 7" id="KW-0479">Metal-binding</keyword>
<keyword evidence="11" id="KW-1185">Reference proteome</keyword>
<dbReference type="GO" id="GO:0046970">
    <property type="term" value="F:histone H4K16 deacetylase activity, NAD-dependent"/>
    <property type="evidence" value="ECO:0007669"/>
    <property type="project" value="TreeGrafter"/>
</dbReference>
<dbReference type="PROSITE" id="PS50305">
    <property type="entry name" value="SIRTUIN"/>
    <property type="match status" value="1"/>
</dbReference>
<evidence type="ECO:0000313" key="10">
    <source>
        <dbReference type="EMBL" id="KAF7729673.1"/>
    </source>
</evidence>
<feature type="compositionally biased region" description="Acidic residues" evidence="8">
    <location>
        <begin position="94"/>
        <end position="104"/>
    </location>
</feature>
<comment type="caution">
    <text evidence="10">The sequence shown here is derived from an EMBL/GenBank/DDBJ whole genome shotgun (WGS) entry which is preliminary data.</text>
</comment>
<name>A0A8H7ES28_9FUNG</name>
<keyword evidence="5 7" id="KW-0862">Zinc</keyword>
<evidence type="ECO:0000256" key="7">
    <source>
        <dbReference type="PROSITE-ProRule" id="PRU00236"/>
    </source>
</evidence>
<dbReference type="InterPro" id="IPR050134">
    <property type="entry name" value="NAD-dep_sirtuin_deacylases"/>
</dbReference>
<feature type="domain" description="Deacetylase sirtuin-type" evidence="9">
    <location>
        <begin position="228"/>
        <end position="503"/>
    </location>
</feature>
<evidence type="ECO:0000256" key="4">
    <source>
        <dbReference type="ARBA" id="ARBA00022723"/>
    </source>
</evidence>
<feature type="region of interest" description="Disordered" evidence="8">
    <location>
        <begin position="573"/>
        <end position="613"/>
    </location>
</feature>
<evidence type="ECO:0000313" key="11">
    <source>
        <dbReference type="Proteomes" id="UP000605846"/>
    </source>
</evidence>
<dbReference type="GO" id="GO:0005634">
    <property type="term" value="C:nucleus"/>
    <property type="evidence" value="ECO:0007669"/>
    <property type="project" value="TreeGrafter"/>
</dbReference>
<keyword evidence="3" id="KW-0808">Transferase</keyword>
<proteinExistence type="inferred from homology"/>
<dbReference type="InterPro" id="IPR026590">
    <property type="entry name" value="Ssirtuin_cat_dom"/>
</dbReference>
<feature type="binding site" evidence="7">
    <location>
        <position position="361"/>
    </location>
    <ligand>
        <name>Zn(2+)</name>
        <dbReference type="ChEBI" id="CHEBI:29105"/>
    </ligand>
</feature>
<reference evidence="10" key="1">
    <citation type="submission" date="2020-01" db="EMBL/GenBank/DDBJ databases">
        <title>Genome Sequencing of Three Apophysomyces-Like Fungal Strains Confirms a Novel Fungal Genus in the Mucoromycota with divergent Burkholderia-like Endosymbiotic Bacteria.</title>
        <authorList>
            <person name="Stajich J.E."/>
            <person name="Macias A.M."/>
            <person name="Carter-House D."/>
            <person name="Lovett B."/>
            <person name="Kasson L.R."/>
            <person name="Berry K."/>
            <person name="Grigoriev I."/>
            <person name="Chang Y."/>
            <person name="Spatafora J."/>
            <person name="Kasson M.T."/>
        </authorList>
    </citation>
    <scope>NUCLEOTIDE SEQUENCE</scope>
    <source>
        <strain evidence="10">NRRL A-21654</strain>
    </source>
</reference>
<dbReference type="InterPro" id="IPR029035">
    <property type="entry name" value="DHS-like_NAD/FAD-binding_dom"/>
</dbReference>
<dbReference type="Proteomes" id="UP000605846">
    <property type="component" value="Unassembled WGS sequence"/>
</dbReference>
<dbReference type="AlphaFoldDB" id="A0A8H7ES28"/>
<feature type="region of interest" description="Disordered" evidence="8">
    <location>
        <begin position="1"/>
        <end position="126"/>
    </location>
</feature>
<evidence type="ECO:0000256" key="2">
    <source>
        <dbReference type="ARBA" id="ARBA00006924"/>
    </source>
</evidence>
<dbReference type="Pfam" id="PF02146">
    <property type="entry name" value="SIR2"/>
    <property type="match status" value="1"/>
</dbReference>
<dbReference type="PANTHER" id="PTHR11085:SF9">
    <property type="entry name" value="NAD-DEPENDENT PROTEIN DEACETYLASE SIRTUIN-1"/>
    <property type="match status" value="1"/>
</dbReference>
<evidence type="ECO:0000256" key="3">
    <source>
        <dbReference type="ARBA" id="ARBA00022679"/>
    </source>
</evidence>
<dbReference type="SUPFAM" id="SSF52467">
    <property type="entry name" value="DHS-like NAD/FAD-binding domain"/>
    <property type="match status" value="1"/>
</dbReference>